<keyword evidence="2" id="KW-1185">Reference proteome</keyword>
<dbReference type="Proteomes" id="UP000035301">
    <property type="component" value="Unassembled WGS sequence"/>
</dbReference>
<gene>
    <name evidence="1" type="ORF">SZ63_07995</name>
</gene>
<comment type="caution">
    <text evidence="1">The sequence shown here is derived from an EMBL/GenBank/DDBJ whole genome shotgun (WGS) entry which is preliminary data.</text>
</comment>
<evidence type="ECO:0000313" key="1">
    <source>
        <dbReference type="EMBL" id="KLK87930.1"/>
    </source>
</evidence>
<evidence type="ECO:0000313" key="2">
    <source>
        <dbReference type="Proteomes" id="UP000035301"/>
    </source>
</evidence>
<dbReference type="EMBL" id="JXOJ01000003">
    <property type="protein sequence ID" value="KLK87930.1"/>
    <property type="molecule type" value="Genomic_DNA"/>
</dbReference>
<evidence type="ECO:0008006" key="3">
    <source>
        <dbReference type="Google" id="ProtNLM"/>
    </source>
</evidence>
<proteinExistence type="predicted"/>
<dbReference type="PATRIC" id="fig|1550566.3.peg.1743"/>
<accession>A0A0H1QYD7</accession>
<reference evidence="1 2" key="1">
    <citation type="journal article" date="2015" name="Int. J. Syst. Evol. Microbiol.">
        <title>Methanoculleus sediminis sp. nov., a methanogen from sediments near a submarine mud volcano.</title>
        <authorList>
            <person name="Chen S.C."/>
            <person name="Chen M.F."/>
            <person name="Lai M.C."/>
            <person name="Weng C.Y."/>
            <person name="Wu S.Y."/>
            <person name="Lin S."/>
            <person name="Yang T.F."/>
            <person name="Chen P.C."/>
        </authorList>
    </citation>
    <scope>NUCLEOTIDE SEQUENCE [LARGE SCALE GENOMIC DNA]</scope>
    <source>
        <strain evidence="1 2">S3Fa</strain>
    </source>
</reference>
<protein>
    <recommendedName>
        <fullName evidence="3">DUF2281 domain-containing protein</fullName>
    </recommendedName>
</protein>
<organism evidence="1 2">
    <name type="scientific">Methanoculleus sediminis</name>
    <dbReference type="NCBI Taxonomy" id="1550566"/>
    <lineage>
        <taxon>Archaea</taxon>
        <taxon>Methanobacteriati</taxon>
        <taxon>Methanobacteriota</taxon>
        <taxon>Stenosarchaea group</taxon>
        <taxon>Methanomicrobia</taxon>
        <taxon>Methanomicrobiales</taxon>
        <taxon>Methanomicrobiaceae</taxon>
        <taxon>Methanoculleus</taxon>
    </lineage>
</organism>
<dbReference type="RefSeq" id="WP_048184030.1">
    <property type="nucleotide sequence ID" value="NZ_JXOJ01000003.1"/>
</dbReference>
<sequence length="65" mass="7703">MSPAKEEIISELEDLPPRTYSEVLDFIRFLKFRRRKAVPDTALASEPVLRKDWLRPEEDEAWSDL</sequence>
<name>A0A0H1QYD7_9EURY</name>
<dbReference type="OrthoDB" id="106111at2157"/>
<dbReference type="AlphaFoldDB" id="A0A0H1QYD7"/>